<gene>
    <name evidence="1" type="ORF">L2E82_35482</name>
</gene>
<name>A0ACB9BNY4_CICIN</name>
<evidence type="ECO:0000313" key="2">
    <source>
        <dbReference type="Proteomes" id="UP001055811"/>
    </source>
</evidence>
<keyword evidence="2" id="KW-1185">Reference proteome</keyword>
<proteinExistence type="predicted"/>
<evidence type="ECO:0000313" key="1">
    <source>
        <dbReference type="EMBL" id="KAI3723725.1"/>
    </source>
</evidence>
<comment type="caution">
    <text evidence="1">The sequence shown here is derived from an EMBL/GenBank/DDBJ whole genome shotgun (WGS) entry which is preliminary data.</text>
</comment>
<reference evidence="1 2" key="2">
    <citation type="journal article" date="2022" name="Mol. Ecol. Resour.">
        <title>The genomes of chicory, endive, great burdock and yacon provide insights into Asteraceae paleo-polyploidization history and plant inulin production.</title>
        <authorList>
            <person name="Fan W."/>
            <person name="Wang S."/>
            <person name="Wang H."/>
            <person name="Wang A."/>
            <person name="Jiang F."/>
            <person name="Liu H."/>
            <person name="Zhao H."/>
            <person name="Xu D."/>
            <person name="Zhang Y."/>
        </authorList>
    </citation>
    <scope>NUCLEOTIDE SEQUENCE [LARGE SCALE GENOMIC DNA]</scope>
    <source>
        <strain evidence="2">cv. Punajuju</strain>
        <tissue evidence="1">Leaves</tissue>
    </source>
</reference>
<protein>
    <submittedName>
        <fullName evidence="1">Uncharacterized protein</fullName>
    </submittedName>
</protein>
<organism evidence="1 2">
    <name type="scientific">Cichorium intybus</name>
    <name type="common">Chicory</name>
    <dbReference type="NCBI Taxonomy" id="13427"/>
    <lineage>
        <taxon>Eukaryota</taxon>
        <taxon>Viridiplantae</taxon>
        <taxon>Streptophyta</taxon>
        <taxon>Embryophyta</taxon>
        <taxon>Tracheophyta</taxon>
        <taxon>Spermatophyta</taxon>
        <taxon>Magnoliopsida</taxon>
        <taxon>eudicotyledons</taxon>
        <taxon>Gunneridae</taxon>
        <taxon>Pentapetalae</taxon>
        <taxon>asterids</taxon>
        <taxon>campanulids</taxon>
        <taxon>Asterales</taxon>
        <taxon>Asteraceae</taxon>
        <taxon>Cichorioideae</taxon>
        <taxon>Cichorieae</taxon>
        <taxon>Cichoriinae</taxon>
        <taxon>Cichorium</taxon>
    </lineage>
</organism>
<dbReference type="EMBL" id="CM042014">
    <property type="protein sequence ID" value="KAI3723725.1"/>
    <property type="molecule type" value="Genomic_DNA"/>
</dbReference>
<accession>A0ACB9BNY4</accession>
<dbReference type="Proteomes" id="UP001055811">
    <property type="component" value="Linkage Group LG06"/>
</dbReference>
<sequence length="123" mass="14107">MELTEMWGASWCYRFSPSDLQSLILYGYIVCSWRLLAPIDLVKSFNESISKTFNTRKERQMGRWDLTSLSVVFAIPNYSSNVGLVVVGRSMVWHGETNEMMLLEIVASLEIMASIRLELEAFT</sequence>
<reference evidence="2" key="1">
    <citation type="journal article" date="2022" name="Mol. Ecol. Resour.">
        <title>The genomes of chicory, endive, great burdock and yacon provide insights into Asteraceae palaeo-polyploidization history and plant inulin production.</title>
        <authorList>
            <person name="Fan W."/>
            <person name="Wang S."/>
            <person name="Wang H."/>
            <person name="Wang A."/>
            <person name="Jiang F."/>
            <person name="Liu H."/>
            <person name="Zhao H."/>
            <person name="Xu D."/>
            <person name="Zhang Y."/>
        </authorList>
    </citation>
    <scope>NUCLEOTIDE SEQUENCE [LARGE SCALE GENOMIC DNA]</scope>
    <source>
        <strain evidence="2">cv. Punajuju</strain>
    </source>
</reference>